<protein>
    <submittedName>
        <fullName evidence="2">Class I SAM-dependent methyltransferase</fullName>
    </submittedName>
</protein>
<keyword evidence="2" id="KW-0489">Methyltransferase</keyword>
<dbReference type="Proteomes" id="UP000734823">
    <property type="component" value="Unassembled WGS sequence"/>
</dbReference>
<dbReference type="Gene3D" id="3.40.50.150">
    <property type="entry name" value="Vaccinia Virus protein VP39"/>
    <property type="match status" value="1"/>
</dbReference>
<dbReference type="EMBL" id="JABVED010000003">
    <property type="protein sequence ID" value="MBC6446835.1"/>
    <property type="molecule type" value="Genomic_DNA"/>
</dbReference>
<gene>
    <name evidence="2" type="ORF">GPZ80_06550</name>
</gene>
<dbReference type="GO" id="GO:0008168">
    <property type="term" value="F:methyltransferase activity"/>
    <property type="evidence" value="ECO:0007669"/>
    <property type="project" value="UniProtKB-KW"/>
</dbReference>
<dbReference type="SUPFAM" id="SSF53335">
    <property type="entry name" value="S-adenosyl-L-methionine-dependent methyltransferases"/>
    <property type="match status" value="1"/>
</dbReference>
<accession>A0ABR7L2E4</accession>
<proteinExistence type="predicted"/>
<dbReference type="Pfam" id="PF13489">
    <property type="entry name" value="Methyltransf_23"/>
    <property type="match status" value="1"/>
</dbReference>
<dbReference type="PANTHER" id="PTHR43861:SF3">
    <property type="entry name" value="PUTATIVE (AFU_ORTHOLOGUE AFUA_2G14390)-RELATED"/>
    <property type="match status" value="1"/>
</dbReference>
<dbReference type="CDD" id="cd02440">
    <property type="entry name" value="AdoMet_MTases"/>
    <property type="match status" value="1"/>
</dbReference>
<evidence type="ECO:0000313" key="2">
    <source>
        <dbReference type="EMBL" id="MBC6446835.1"/>
    </source>
</evidence>
<dbReference type="PANTHER" id="PTHR43861">
    <property type="entry name" value="TRANS-ACONITATE 2-METHYLTRANSFERASE-RELATED"/>
    <property type="match status" value="1"/>
</dbReference>
<organism evidence="2 3">
    <name type="scientific">Actinokineospora xionganensis</name>
    <dbReference type="NCBI Taxonomy" id="2684470"/>
    <lineage>
        <taxon>Bacteria</taxon>
        <taxon>Bacillati</taxon>
        <taxon>Actinomycetota</taxon>
        <taxon>Actinomycetes</taxon>
        <taxon>Pseudonocardiales</taxon>
        <taxon>Pseudonocardiaceae</taxon>
        <taxon>Actinokineospora</taxon>
    </lineage>
</organism>
<keyword evidence="3" id="KW-1185">Reference proteome</keyword>
<evidence type="ECO:0000313" key="3">
    <source>
        <dbReference type="Proteomes" id="UP000734823"/>
    </source>
</evidence>
<reference evidence="2 3" key="1">
    <citation type="submission" date="2020-06" db="EMBL/GenBank/DDBJ databases">
        <title>Actinokineospora xiongansis sp. nov., isolated from soil of Baiyangdian.</title>
        <authorList>
            <person name="Zhang X."/>
        </authorList>
    </citation>
    <scope>NUCLEOTIDE SEQUENCE [LARGE SCALE GENOMIC DNA]</scope>
    <source>
        <strain evidence="2 3">HBU206404</strain>
    </source>
</reference>
<comment type="caution">
    <text evidence="2">The sequence shown here is derived from an EMBL/GenBank/DDBJ whole genome shotgun (WGS) entry which is preliminary data.</text>
</comment>
<evidence type="ECO:0000256" key="1">
    <source>
        <dbReference type="ARBA" id="ARBA00022679"/>
    </source>
</evidence>
<name>A0ABR7L2E4_9PSEU</name>
<dbReference type="InterPro" id="IPR029063">
    <property type="entry name" value="SAM-dependent_MTases_sf"/>
</dbReference>
<sequence length="206" mass="22696">MGYRRRVASLESTDGQGYTDRLKNVQGPLWKRVLDVQRPYRWNVRRLFDEREVLDVGCGIGRNLGHLAPHGVGVDHNAHSVQHCRDLGLTAFTTAEFGDTEYAKPGRFGGLLAAHLVEHMPRPQAVEILRGYLEYVASGGLVVLICPQERGYASDSTHVAYTDLDGLADVCAQLGLTVQESKSFPLPRAAGKLFTYNEFVVAATKA</sequence>
<keyword evidence="1" id="KW-0808">Transferase</keyword>
<dbReference type="GO" id="GO:0032259">
    <property type="term" value="P:methylation"/>
    <property type="evidence" value="ECO:0007669"/>
    <property type="project" value="UniProtKB-KW"/>
</dbReference>